<protein>
    <submittedName>
        <fullName evidence="2">Uncharacterized protein</fullName>
    </submittedName>
</protein>
<dbReference type="AlphaFoldDB" id="A0AAV5J4C1"/>
<proteinExistence type="predicted"/>
<feature type="region of interest" description="Disordered" evidence="1">
    <location>
        <begin position="1"/>
        <end position="72"/>
    </location>
</feature>
<dbReference type="PANTHER" id="PTHR45904">
    <property type="entry name" value="TRNA (URACIL-5-)-METHYLTRANSFERASE"/>
    <property type="match status" value="1"/>
</dbReference>
<reference evidence="2 3" key="1">
    <citation type="journal article" date="2021" name="Commun. Biol.">
        <title>The genome of Shorea leprosula (Dipterocarpaceae) highlights the ecological relevance of drought in aseasonal tropical rainforests.</title>
        <authorList>
            <person name="Ng K.K.S."/>
            <person name="Kobayashi M.J."/>
            <person name="Fawcett J.A."/>
            <person name="Hatakeyama M."/>
            <person name="Paape T."/>
            <person name="Ng C.H."/>
            <person name="Ang C.C."/>
            <person name="Tnah L.H."/>
            <person name="Lee C.T."/>
            <person name="Nishiyama T."/>
            <person name="Sese J."/>
            <person name="O'Brien M.J."/>
            <person name="Copetti D."/>
            <person name="Mohd Noor M.I."/>
            <person name="Ong R.C."/>
            <person name="Putra M."/>
            <person name="Sireger I.Z."/>
            <person name="Indrioko S."/>
            <person name="Kosugi Y."/>
            <person name="Izuno A."/>
            <person name="Isagi Y."/>
            <person name="Lee S.L."/>
            <person name="Shimizu K.K."/>
        </authorList>
    </citation>
    <scope>NUCLEOTIDE SEQUENCE [LARGE SCALE GENOMIC DNA]</scope>
    <source>
        <strain evidence="2">214</strain>
    </source>
</reference>
<keyword evidence="3" id="KW-1185">Reference proteome</keyword>
<dbReference type="EMBL" id="BPVZ01000028">
    <property type="protein sequence ID" value="GKV08277.1"/>
    <property type="molecule type" value="Genomic_DNA"/>
</dbReference>
<gene>
    <name evidence="2" type="ORF">SLEP1_g19932</name>
</gene>
<dbReference type="Gene3D" id="2.40.50.1070">
    <property type="match status" value="1"/>
</dbReference>
<dbReference type="Proteomes" id="UP001054252">
    <property type="component" value="Unassembled WGS sequence"/>
</dbReference>
<name>A0AAV5J4C1_9ROSI</name>
<evidence type="ECO:0000256" key="1">
    <source>
        <dbReference type="SAM" id="MobiDB-lite"/>
    </source>
</evidence>
<comment type="caution">
    <text evidence="2">The sequence shown here is derived from an EMBL/GenBank/DDBJ whole genome shotgun (WGS) entry which is preliminary data.</text>
</comment>
<sequence length="513" mass="56549">MASAIEIPEPITENPQTKGQDSAPEAPETADGQDLSINPPTSDDANASEKSMVYAHGEEELRPRPDNSWDPTSEMAKKVMEVDNGEKCVVREEEEVLMMEMVEDGDGEGVGDPQFSKCLVHLPRKWHSDNLRKFLSDQKKKKKGMVVGLVSFESAEQLQTAMQICNAPSLSKSVIDKLVLTIVTAMELETPQNSKQTMEVASDKEKTDVSTTSNEVEVVTTNDDASASRAKFACDAVTPLAHMSYDDQLEHKNPVLQMLKKLVRKTSYFPTRNACKACPNGVSLPEWILKSKEIAVIFHKFSTMPLSRYSSIDMRTAGILMAVLFLNLLVQETSERLTAVKEPTDCPNVLTIACKYASIFQEYLQGSSLPNWNRFKNTGFWRQLTVREGRSAGKSPEDNSEANFSEVMLIVQVSSFSFDDVQITSELKRLAHAFRVGATANNPILPLTALVVQDHQGISNVAPADAPLHLLPIPGADSGPEPVTIGNAVEARIHDYTSNLQFSISPTAFFRLV</sequence>
<dbReference type="GO" id="GO:0003723">
    <property type="term" value="F:RNA binding"/>
    <property type="evidence" value="ECO:0007669"/>
    <property type="project" value="TreeGrafter"/>
</dbReference>
<feature type="compositionally biased region" description="Polar residues" evidence="1">
    <location>
        <begin position="35"/>
        <end position="49"/>
    </location>
</feature>
<accession>A0AAV5J4C1</accession>
<evidence type="ECO:0000313" key="3">
    <source>
        <dbReference type="Proteomes" id="UP001054252"/>
    </source>
</evidence>
<feature type="compositionally biased region" description="Basic and acidic residues" evidence="1">
    <location>
        <begin position="56"/>
        <end position="67"/>
    </location>
</feature>
<feature type="region of interest" description="Disordered" evidence="1">
    <location>
        <begin position="194"/>
        <end position="216"/>
    </location>
</feature>
<evidence type="ECO:0000313" key="2">
    <source>
        <dbReference type="EMBL" id="GKV08277.1"/>
    </source>
</evidence>
<dbReference type="InterPro" id="IPR045850">
    <property type="entry name" value="TRM2_met"/>
</dbReference>
<dbReference type="PANTHER" id="PTHR45904:SF2">
    <property type="entry name" value="TRNA (URACIL-5-)-METHYLTRANSFERASE HOMOLOG A"/>
    <property type="match status" value="1"/>
</dbReference>
<organism evidence="2 3">
    <name type="scientific">Rubroshorea leprosula</name>
    <dbReference type="NCBI Taxonomy" id="152421"/>
    <lineage>
        <taxon>Eukaryota</taxon>
        <taxon>Viridiplantae</taxon>
        <taxon>Streptophyta</taxon>
        <taxon>Embryophyta</taxon>
        <taxon>Tracheophyta</taxon>
        <taxon>Spermatophyta</taxon>
        <taxon>Magnoliopsida</taxon>
        <taxon>eudicotyledons</taxon>
        <taxon>Gunneridae</taxon>
        <taxon>Pentapetalae</taxon>
        <taxon>rosids</taxon>
        <taxon>malvids</taxon>
        <taxon>Malvales</taxon>
        <taxon>Dipterocarpaceae</taxon>
        <taxon>Rubroshorea</taxon>
    </lineage>
</organism>